<dbReference type="Proteomes" id="UP001157418">
    <property type="component" value="Unassembled WGS sequence"/>
</dbReference>
<organism evidence="1 2">
    <name type="scientific">Lactuca virosa</name>
    <dbReference type="NCBI Taxonomy" id="75947"/>
    <lineage>
        <taxon>Eukaryota</taxon>
        <taxon>Viridiplantae</taxon>
        <taxon>Streptophyta</taxon>
        <taxon>Embryophyta</taxon>
        <taxon>Tracheophyta</taxon>
        <taxon>Spermatophyta</taxon>
        <taxon>Magnoliopsida</taxon>
        <taxon>eudicotyledons</taxon>
        <taxon>Gunneridae</taxon>
        <taxon>Pentapetalae</taxon>
        <taxon>asterids</taxon>
        <taxon>campanulids</taxon>
        <taxon>Asterales</taxon>
        <taxon>Asteraceae</taxon>
        <taxon>Cichorioideae</taxon>
        <taxon>Cichorieae</taxon>
        <taxon>Lactucinae</taxon>
        <taxon>Lactuca</taxon>
    </lineage>
</organism>
<comment type="caution">
    <text evidence="1">The sequence shown here is derived from an EMBL/GenBank/DDBJ whole genome shotgun (WGS) entry which is preliminary data.</text>
</comment>
<protein>
    <submittedName>
        <fullName evidence="1">Uncharacterized protein</fullName>
    </submittedName>
</protein>
<evidence type="ECO:0000313" key="2">
    <source>
        <dbReference type="Proteomes" id="UP001157418"/>
    </source>
</evidence>
<dbReference type="EMBL" id="CAKMRJ010000847">
    <property type="protein sequence ID" value="CAH1420152.1"/>
    <property type="molecule type" value="Genomic_DNA"/>
</dbReference>
<accession>A0AAU9M2X0</accession>
<sequence>MLKLYLHDCCSLWIHTYSIQKAFLKAATTVRSHIFHNSDDESEGDCINDPWPGNESEGDRLIGITTEADPPSACALKKGSELPEVIGDEVVTAGREGIPDQSNIFYFVICTSVPATVIGILDKVPSPIWKLR</sequence>
<dbReference type="PANTHER" id="PTHR36713">
    <property type="entry name" value="OS09G0344700 PROTEIN"/>
    <property type="match status" value="1"/>
</dbReference>
<name>A0AAU9M2X0_9ASTR</name>
<dbReference type="AlphaFoldDB" id="A0AAU9M2X0"/>
<gene>
    <name evidence="1" type="ORF">LVIROSA_LOCUS7640</name>
</gene>
<reference evidence="1 2" key="1">
    <citation type="submission" date="2022-01" db="EMBL/GenBank/DDBJ databases">
        <authorList>
            <person name="Xiong W."/>
            <person name="Schranz E."/>
        </authorList>
    </citation>
    <scope>NUCLEOTIDE SEQUENCE [LARGE SCALE GENOMIC DNA]</scope>
</reference>
<evidence type="ECO:0000313" key="1">
    <source>
        <dbReference type="EMBL" id="CAH1420152.1"/>
    </source>
</evidence>
<keyword evidence="2" id="KW-1185">Reference proteome</keyword>
<dbReference type="PANTHER" id="PTHR36713:SF1">
    <property type="entry name" value="OS09G0344700 PROTEIN"/>
    <property type="match status" value="1"/>
</dbReference>
<proteinExistence type="predicted"/>